<dbReference type="AlphaFoldDB" id="A0A3Q3GT74"/>
<organism evidence="7 8">
    <name type="scientific">Kryptolebias marmoratus</name>
    <name type="common">Mangrove killifish</name>
    <name type="synonym">Rivulus marmoratus</name>
    <dbReference type="NCBI Taxonomy" id="37003"/>
    <lineage>
        <taxon>Eukaryota</taxon>
        <taxon>Metazoa</taxon>
        <taxon>Chordata</taxon>
        <taxon>Craniata</taxon>
        <taxon>Vertebrata</taxon>
        <taxon>Euteleostomi</taxon>
        <taxon>Actinopterygii</taxon>
        <taxon>Neopterygii</taxon>
        <taxon>Teleostei</taxon>
        <taxon>Neoteleostei</taxon>
        <taxon>Acanthomorphata</taxon>
        <taxon>Ovalentaria</taxon>
        <taxon>Atherinomorphae</taxon>
        <taxon>Cyprinodontiformes</taxon>
        <taxon>Rivulidae</taxon>
        <taxon>Kryptolebias</taxon>
    </lineage>
</organism>
<feature type="region of interest" description="Disordered" evidence="5">
    <location>
        <begin position="678"/>
        <end position="697"/>
    </location>
</feature>
<reference evidence="7" key="1">
    <citation type="submission" date="2025-08" db="UniProtKB">
        <authorList>
            <consortium name="Ensembl"/>
        </authorList>
    </citation>
    <scope>IDENTIFICATION</scope>
</reference>
<dbReference type="SMART" id="SM00132">
    <property type="entry name" value="LIM"/>
    <property type="match status" value="1"/>
</dbReference>
<evidence type="ECO:0000313" key="8">
    <source>
        <dbReference type="Proteomes" id="UP000264800"/>
    </source>
</evidence>
<feature type="compositionally biased region" description="Polar residues" evidence="5">
    <location>
        <begin position="569"/>
        <end position="583"/>
    </location>
</feature>
<evidence type="ECO:0000256" key="3">
    <source>
        <dbReference type="ARBA" id="ARBA00023038"/>
    </source>
</evidence>
<feature type="domain" description="LIM zinc-binding" evidence="6">
    <location>
        <begin position="1"/>
        <end position="60"/>
    </location>
</feature>
<dbReference type="GeneTree" id="ENSGT00940000158377"/>
<dbReference type="Proteomes" id="UP000264800">
    <property type="component" value="Unplaced"/>
</dbReference>
<feature type="compositionally biased region" description="Polar residues" evidence="5">
    <location>
        <begin position="421"/>
        <end position="440"/>
    </location>
</feature>
<name>A0A3Q3GT74_KRYMA</name>
<feature type="compositionally biased region" description="Low complexity" evidence="5">
    <location>
        <begin position="459"/>
        <end position="469"/>
    </location>
</feature>
<feature type="region of interest" description="Disordered" evidence="5">
    <location>
        <begin position="178"/>
        <end position="207"/>
    </location>
</feature>
<evidence type="ECO:0000256" key="2">
    <source>
        <dbReference type="ARBA" id="ARBA00022833"/>
    </source>
</evidence>
<dbReference type="Gene3D" id="2.10.110.10">
    <property type="entry name" value="Cysteine Rich Protein"/>
    <property type="match status" value="1"/>
</dbReference>
<dbReference type="GO" id="GO:0046872">
    <property type="term" value="F:metal ion binding"/>
    <property type="evidence" value="ECO:0007669"/>
    <property type="project" value="UniProtKB-KW"/>
</dbReference>
<evidence type="ECO:0000313" key="7">
    <source>
        <dbReference type="Ensembl" id="ENSKMAP00000026462.1"/>
    </source>
</evidence>
<reference evidence="7" key="2">
    <citation type="submission" date="2025-09" db="UniProtKB">
        <authorList>
            <consortium name="Ensembl"/>
        </authorList>
    </citation>
    <scope>IDENTIFICATION</scope>
</reference>
<sequence>MCSACLTPVYPVEKMVVNKLTLHYNCFCCKHCKKKLSTHNYSSLYGEFYCISHYQQLFKRKGNYDEGFGRTQHKDRWLNKDKGVDEPDARSTSKILKNNLNTSVDVIIKKASAKELGNKSDADAKGRLKISWPPEKKKPGLNSTQQTNAPVLKSKFSDIDKAATVTVGLSESWRSQRGETKDKAVKESKTSFIASEKMPSETTSPVGHFQITIPPTESNVSMASSENTTSIKKTIPPISKTNRLEASQSKLRKSVRFAPDVDGAPCDQPCQLSSEEKSEIISDELEKISNNVTEMSDDSKVDNFSERHNENEGNLKITECERHGETNNCLNQELDDDVLSSQEVPQTGITSLTAAVVKVNDSLDPQSLTETFVLAEDTVKQQEPSEKLDIMSKDPVNKNDSENLNGTQTPAGGETIEEVSVETNENQLATTSSINDPENNSDQKKPVARTNSKSKKGSWSKGKSPLSKLFTSSGNDKTAKAEPKDAKKPEVKPSGGLFGRLFHSSPDIAKPPEINTKTQTDDKNAKKEEEVSKEEKQKKENVSEVASLELDGENHITSESSESDLLESNCRSTDPINHGSITETEQDLISPGETDNSSANEEPKLESSVALDLSVSDPDLPSEGPPSDVNLLNTVHEETISQSIPEQSTAEILNDPFHDDIFGEDVSSALGGEVPIQINTDEFSPKPSKLFDEPDEMGGNLISDALFDLSNEQQDSSKCSDLSSIPSQTFLSPVKDKGEPAAAFMEDFSLIDSEPVSAVIAGADPPIVHDSEPIKQDTLFDPFGAISQTSEHTADFDIFGSNDNLFSQPPTVSDQRTAESPTNHLSDFPEDIFGASDVSSSADVFTVIPSSPGTSNSLNDLLGSDTPSAATPAAQIDLFGDDIFASQAQLLTPSEPSNANLFGDSLLVSEGMNTEQKSENNSWMDDLLG</sequence>
<feature type="region of interest" description="Disordered" evidence="5">
    <location>
        <begin position="118"/>
        <end position="146"/>
    </location>
</feature>
<keyword evidence="2 4" id="KW-0862">Zinc</keyword>
<accession>A0A3Q3GT74</accession>
<evidence type="ECO:0000256" key="4">
    <source>
        <dbReference type="PROSITE-ProRule" id="PRU00125"/>
    </source>
</evidence>
<keyword evidence="8" id="KW-1185">Reference proteome</keyword>
<feature type="region of interest" description="Disordered" evidence="5">
    <location>
        <begin position="379"/>
        <end position="630"/>
    </location>
</feature>
<feature type="compositionally biased region" description="Basic and acidic residues" evidence="5">
    <location>
        <begin position="178"/>
        <end position="189"/>
    </location>
</feature>
<dbReference type="PANTHER" id="PTHR24206">
    <property type="entry name" value="OS06G0237300 PROTEIN"/>
    <property type="match status" value="1"/>
</dbReference>
<evidence type="ECO:0000256" key="5">
    <source>
        <dbReference type="SAM" id="MobiDB-lite"/>
    </source>
</evidence>
<feature type="compositionally biased region" description="Basic and acidic residues" evidence="5">
    <location>
        <begin position="477"/>
        <end position="491"/>
    </location>
</feature>
<protein>
    <recommendedName>
        <fullName evidence="6">LIM zinc-binding domain-containing protein</fullName>
    </recommendedName>
</protein>
<dbReference type="InterPro" id="IPR001781">
    <property type="entry name" value="Znf_LIM"/>
</dbReference>
<dbReference type="SUPFAM" id="SSF57716">
    <property type="entry name" value="Glucocorticoid receptor-like (DNA-binding domain)"/>
    <property type="match status" value="1"/>
</dbReference>
<evidence type="ECO:0000259" key="6">
    <source>
        <dbReference type="PROSITE" id="PS50023"/>
    </source>
</evidence>
<dbReference type="STRING" id="37003.ENSKMAP00000026462"/>
<keyword evidence="3 4" id="KW-0440">LIM domain</keyword>
<proteinExistence type="predicted"/>
<dbReference type="PROSITE" id="PS50023">
    <property type="entry name" value="LIM_DOMAIN_2"/>
    <property type="match status" value="1"/>
</dbReference>
<keyword evidence="1 4" id="KW-0479">Metal-binding</keyword>
<dbReference type="Pfam" id="PF00412">
    <property type="entry name" value="LIM"/>
    <property type="match status" value="1"/>
</dbReference>
<feature type="compositionally biased region" description="Basic and acidic residues" evidence="5">
    <location>
        <begin position="519"/>
        <end position="542"/>
    </location>
</feature>
<feature type="compositionally biased region" description="Basic and acidic residues" evidence="5">
    <location>
        <begin position="379"/>
        <end position="401"/>
    </location>
</feature>
<evidence type="ECO:0000256" key="1">
    <source>
        <dbReference type="ARBA" id="ARBA00022723"/>
    </source>
</evidence>
<dbReference type="OMA" id="KMSWPPE"/>
<dbReference type="Ensembl" id="ENSKMAT00000026800.1">
    <property type="protein sequence ID" value="ENSKMAP00000026462.1"/>
    <property type="gene ID" value="ENSKMAG00000019642.1"/>
</dbReference>